<evidence type="ECO:0000313" key="1">
    <source>
        <dbReference type="EMBL" id="PIV00482.1"/>
    </source>
</evidence>
<organism evidence="1 2">
    <name type="scientific">Candidatus Shapirobacteria bacterium CG03_land_8_20_14_0_80_39_12</name>
    <dbReference type="NCBI Taxonomy" id="1974879"/>
    <lineage>
        <taxon>Bacteria</taxon>
        <taxon>Candidatus Shapironibacteriota</taxon>
    </lineage>
</organism>
<evidence type="ECO:0008006" key="3">
    <source>
        <dbReference type="Google" id="ProtNLM"/>
    </source>
</evidence>
<gene>
    <name evidence="1" type="ORF">COS54_02965</name>
</gene>
<name>A0A2M7BBK0_9BACT</name>
<dbReference type="EMBL" id="PEVC01000052">
    <property type="protein sequence ID" value="PIV00482.1"/>
    <property type="molecule type" value="Genomic_DNA"/>
</dbReference>
<dbReference type="Proteomes" id="UP000229631">
    <property type="component" value="Unassembled WGS sequence"/>
</dbReference>
<comment type="caution">
    <text evidence="1">The sequence shown here is derived from an EMBL/GenBank/DDBJ whole genome shotgun (WGS) entry which is preliminary data.</text>
</comment>
<accession>A0A2M7BBK0</accession>
<sequence>MSCDGGFVMAKSELKIAAKKLRSDGESIKKIAKKLLVSPSTVSLWCKDIVLSSDQIKELERRAHDPNYGKRLENSIKQRTIRLEKTERLLKEGIRDIGKLTKRELFLTGTALYWAEGFKCDNLAGFCNSDPNMVKLFIRWLKECFDYQNENLRLRVGINESYLKKTKELETFWSNLTEIPISQFQKPYYQKVKWQKTFEHPEEYHGVLRIRVKKSTDFLRKIKGYIEGLKLNV</sequence>
<reference evidence="2" key="1">
    <citation type="submission" date="2017-09" db="EMBL/GenBank/DDBJ databases">
        <title>Depth-based differentiation of microbial function through sediment-hosted aquifers and enrichment of novel symbionts in the deep terrestrial subsurface.</title>
        <authorList>
            <person name="Probst A.J."/>
            <person name="Ladd B."/>
            <person name="Jarett J.K."/>
            <person name="Geller-Mcgrath D.E."/>
            <person name="Sieber C.M.K."/>
            <person name="Emerson J.B."/>
            <person name="Anantharaman K."/>
            <person name="Thomas B.C."/>
            <person name="Malmstrom R."/>
            <person name="Stieglmeier M."/>
            <person name="Klingl A."/>
            <person name="Woyke T."/>
            <person name="Ryan C.M."/>
            <person name="Banfield J.F."/>
        </authorList>
    </citation>
    <scope>NUCLEOTIDE SEQUENCE [LARGE SCALE GENOMIC DNA]</scope>
</reference>
<dbReference type="AlphaFoldDB" id="A0A2M7BBK0"/>
<protein>
    <recommendedName>
        <fullName evidence="3">Resolvase HTH domain-containing protein</fullName>
    </recommendedName>
</protein>
<evidence type="ECO:0000313" key="2">
    <source>
        <dbReference type="Proteomes" id="UP000229631"/>
    </source>
</evidence>
<proteinExistence type="predicted"/>